<dbReference type="OrthoDB" id="1922221at2759"/>
<dbReference type="Gene3D" id="1.20.1280.170">
    <property type="entry name" value="Exocyst complex component Exo70"/>
    <property type="match status" value="1"/>
</dbReference>
<evidence type="ECO:0000256" key="5">
    <source>
        <dbReference type="RuleBase" id="RU365026"/>
    </source>
</evidence>
<dbReference type="Pfam" id="PF20669">
    <property type="entry name" value="Exo70_N"/>
    <property type="match status" value="1"/>
</dbReference>
<evidence type="ECO:0000313" key="7">
    <source>
        <dbReference type="EMBL" id="CDG66547.1"/>
    </source>
</evidence>
<sequence>MSLKSSLADGKRINQDISLKKREIDAKLEEEKASITWLKESLQKSDTLANNMINILTSFEERLCKLEDNILPVHKETTDLQRRQDNISKTLVLLEEVLSFHSVSSNLKPIVESGPAGNLNNYLETLEKIENAITFFKKNNPESIELSVLNSLNDSGRDSLVREFRLLLQRNSRPISVLDIQNMINSDNFDENNGEEREKIQITHFSESIMAQICMISSWLVENKKGTDFMSFYSQIRSNILSQSLLGVKNEPDFFLVEDNSGKKKAAFDYKKKLTKKATKQVIEIYKRPSDSSNTTIKDEEDDYQVRIFLVSTVALLKLMQSEHTLMTNIIPAEHQVPVFSQLVQDALNKYYSDAENVSNNAKKMQSRMDHSSVQFILPVLKYLVNIKPQFDSILKMVNVDTRKKFLSVISLFHETGKVLLSDFVEKLKDIDKNNTVPKDGTVHQVTSNVAIYLEELMQFIDTTAMILSEDSKETSSTIVAGFMSKVLESLSRNLMNKSKMYDSMALQSIFMLNNYNYIIKSLQKIGIMKLLQENGQPDLEKQYDEVIRDEMESYEKSWQRVSQHLVMDSSDKLLESSGKLNKKHKQAIKEKFKGFNTDLEEIHQLHRQFSVPDITLKKRIEERICQIILPSYADFLKRYRGVNFTRNVEKYVKYDLNKVQSLITSIYA</sequence>
<name>T2M3J5_HYDVU</name>
<proteinExistence type="evidence at transcript level"/>
<dbReference type="GO" id="GO:0006887">
    <property type="term" value="P:exocytosis"/>
    <property type="evidence" value="ECO:0007669"/>
    <property type="project" value="UniProtKB-KW"/>
</dbReference>
<organism evidence="7">
    <name type="scientific">Hydra vulgaris</name>
    <name type="common">Hydra</name>
    <name type="synonym">Hydra attenuata</name>
    <dbReference type="NCBI Taxonomy" id="6087"/>
    <lineage>
        <taxon>Eukaryota</taxon>
        <taxon>Metazoa</taxon>
        <taxon>Cnidaria</taxon>
        <taxon>Hydrozoa</taxon>
        <taxon>Hydroidolina</taxon>
        <taxon>Anthoathecata</taxon>
        <taxon>Aplanulata</taxon>
        <taxon>Hydridae</taxon>
        <taxon>Hydra</taxon>
    </lineage>
</organism>
<keyword evidence="3 5" id="KW-0268">Exocytosis</keyword>
<dbReference type="PANTHER" id="PTHR12542:SF41">
    <property type="entry name" value="EXOCYST COMPLEX COMPONENT 7"/>
    <property type="match status" value="1"/>
</dbReference>
<dbReference type="SUPFAM" id="SSF74788">
    <property type="entry name" value="Cullin repeat-like"/>
    <property type="match status" value="1"/>
</dbReference>
<keyword evidence="5" id="KW-0653">Protein transport</keyword>
<dbReference type="InterPro" id="IPR004140">
    <property type="entry name" value="Exo70"/>
</dbReference>
<dbReference type="PANTHER" id="PTHR12542">
    <property type="entry name" value="EXOCYST COMPLEX PROTEIN EXO70"/>
    <property type="match status" value="1"/>
</dbReference>
<dbReference type="EMBL" id="HAAD01000315">
    <property type="protein sequence ID" value="CDG66547.1"/>
    <property type="molecule type" value="mRNA"/>
</dbReference>
<evidence type="ECO:0000256" key="1">
    <source>
        <dbReference type="ARBA" id="ARBA00006756"/>
    </source>
</evidence>
<dbReference type="InterPro" id="IPR046364">
    <property type="entry name" value="Exo70_C"/>
</dbReference>
<dbReference type="GO" id="GO:0015031">
    <property type="term" value="P:protein transport"/>
    <property type="evidence" value="ECO:0007669"/>
    <property type="project" value="UniProtKB-KW"/>
</dbReference>
<dbReference type="GO" id="GO:0005546">
    <property type="term" value="F:phosphatidylinositol-4,5-bisphosphate binding"/>
    <property type="evidence" value="ECO:0007669"/>
    <property type="project" value="InterPro"/>
</dbReference>
<gene>
    <name evidence="7" type="primary">EXOC7</name>
</gene>
<dbReference type="Pfam" id="PF03081">
    <property type="entry name" value="Exo70_C"/>
    <property type="match status" value="1"/>
</dbReference>
<evidence type="ECO:0000256" key="2">
    <source>
        <dbReference type="ARBA" id="ARBA00022448"/>
    </source>
</evidence>
<evidence type="ECO:0000256" key="3">
    <source>
        <dbReference type="ARBA" id="ARBA00022483"/>
    </source>
</evidence>
<evidence type="ECO:0000259" key="6">
    <source>
        <dbReference type="Pfam" id="PF03081"/>
    </source>
</evidence>
<dbReference type="OMA" id="SNTIWFL"/>
<reference evidence="7" key="1">
    <citation type="journal article" date="2013" name="Genome Biol. Evol.">
        <title>Punctuated emergences of genetic and phenotypic innovations in eumetazoan, bilaterian, euteleostome, and hominidae ancestors.</title>
        <authorList>
            <person name="Wenger Y."/>
            <person name="Galliot B."/>
        </authorList>
    </citation>
    <scope>NUCLEOTIDE SEQUENCE</scope>
    <source>
        <tissue evidence="7">Whole animals</tissue>
    </source>
</reference>
<feature type="domain" description="Exocyst complex subunit Exo70 C-terminal" evidence="6">
    <location>
        <begin position="312"/>
        <end position="665"/>
    </location>
</feature>
<evidence type="ECO:0000256" key="4">
    <source>
        <dbReference type="ARBA" id="ARBA00026169"/>
    </source>
</evidence>
<dbReference type="InterPro" id="IPR016159">
    <property type="entry name" value="Cullin_repeat-like_dom_sf"/>
</dbReference>
<dbReference type="AlphaFoldDB" id="T2M3J5"/>
<keyword evidence="2 5" id="KW-0813">Transport</keyword>
<protein>
    <recommendedName>
        <fullName evidence="4 5">Exocyst complex component 7</fullName>
    </recommendedName>
    <alternativeName>
        <fullName evidence="5">Exocyst complex component Exo70</fullName>
    </alternativeName>
</protein>
<comment type="function">
    <text evidence="5">Component of the exocyst complex involved in the docking of exocytic vesicles with fusion sites on the plasma membrane.</text>
</comment>
<dbReference type="GO" id="GO:0000145">
    <property type="term" value="C:exocyst"/>
    <property type="evidence" value="ECO:0007669"/>
    <property type="project" value="InterPro"/>
</dbReference>
<comment type="similarity">
    <text evidence="1 5">Belongs to the EXO70 family.</text>
</comment>
<dbReference type="KEGG" id="hmg:101240167"/>
<accession>T2M3J5</accession>